<dbReference type="FunFam" id="3.40.50.300:FF:000326">
    <property type="entry name" value="P-loop containing nucleoside triphosphate hydrolase"/>
    <property type="match status" value="1"/>
</dbReference>
<protein>
    <submittedName>
        <fullName evidence="7">DNA helicase, putative</fullName>
    </submittedName>
</protein>
<dbReference type="GO" id="GO:0005694">
    <property type="term" value="C:chromosome"/>
    <property type="evidence" value="ECO:0007669"/>
    <property type="project" value="UniProtKB-ARBA"/>
</dbReference>
<dbReference type="AlphaFoldDB" id="A0A1N6EPB3"/>
<evidence type="ECO:0000256" key="1">
    <source>
        <dbReference type="ARBA" id="ARBA00007913"/>
    </source>
</evidence>
<dbReference type="InterPro" id="IPR050534">
    <property type="entry name" value="Coronavir_polyprotein_1ab"/>
</dbReference>
<dbReference type="InterPro" id="IPR041679">
    <property type="entry name" value="DNA2/NAM7-like_C"/>
</dbReference>
<dbReference type="Proteomes" id="UP000185221">
    <property type="component" value="Unassembled WGS sequence"/>
</dbReference>
<dbReference type="EMBL" id="FSRC01000001">
    <property type="protein sequence ID" value="SIN84844.1"/>
    <property type="molecule type" value="Genomic_DNA"/>
</dbReference>
<dbReference type="GO" id="GO:0016787">
    <property type="term" value="F:hydrolase activity"/>
    <property type="evidence" value="ECO:0007669"/>
    <property type="project" value="UniProtKB-KW"/>
</dbReference>
<feature type="domain" description="AAA+ ATPase" evidence="6">
    <location>
        <begin position="197"/>
        <end position="426"/>
    </location>
</feature>
<evidence type="ECO:0000313" key="7">
    <source>
        <dbReference type="EMBL" id="SIN84844.1"/>
    </source>
</evidence>
<dbReference type="InterPro" id="IPR003593">
    <property type="entry name" value="AAA+_ATPase"/>
</dbReference>
<evidence type="ECO:0000259" key="6">
    <source>
        <dbReference type="SMART" id="SM00382"/>
    </source>
</evidence>
<keyword evidence="3" id="KW-0378">Hydrolase</keyword>
<dbReference type="GO" id="GO:0043139">
    <property type="term" value="F:5'-3' DNA helicase activity"/>
    <property type="evidence" value="ECO:0007669"/>
    <property type="project" value="TreeGrafter"/>
</dbReference>
<keyword evidence="8" id="KW-1185">Reference proteome</keyword>
<dbReference type="RefSeq" id="WP_074224995.1">
    <property type="nucleotide sequence ID" value="NZ_FSRC01000001.1"/>
</dbReference>
<sequence length="643" mass="72872">MPNIKEELKNGLKLLKLEWQEDLAQYKKKFLNTSLADKKKEGITWHPIQLKKSKIRMGERLLVEVERFDSNQPSAFNSGKSVSFFTTQDSYQSAEHRVNGVINFVKKNTMTVTLQVDEIPEWMEGNRLGVDLLFDEASYREMEFALKKVISGENQRVEELTEIFLGEKAPQFSEKPQLLNKSLNDSQNEACFKIANAKDVVIVHGPPGTGKTTTLIAAIEQAVIAGQSILVCAPSNAAVDLLVEKLIDKGIETLRLGHPARVEEKILNQTLDAKTANHASYRDLKKLRKETDQYLKLAKQYKRNFGPEERAQRKLMYAEVSRIREAAKSLEEYIQYDIFQQTKVFASTLVGASAYSLKGMEFDVVFIDEAAQGLEAATWIPILKAKKVVFAGDHCQLPPTIKSYQAAQEGLAKTLFEKVITRKPQATQMLQVQYRMPEDIMGFSNDQFYKGELQAAENTKSHVFPGEETNPIEWIDTAGAGFTDQKEEESLSTFNPEEAAFTCRYLNEIIKRIGIANFKQEGWTIGLIAPYGAQVRLLRSLIFEGYDYPNLKAFSDMITIDTVDGFQGQERDLMLISLTRSNERGEIGFLADERRMNVALTRAKRKLVLIGDSSTLAQNNFFDKLLAYFEKKGGYKSVWEYIT</sequence>
<dbReference type="SUPFAM" id="SSF52540">
    <property type="entry name" value="P-loop containing nucleoside triphosphate hydrolases"/>
    <property type="match status" value="1"/>
</dbReference>
<evidence type="ECO:0000256" key="5">
    <source>
        <dbReference type="ARBA" id="ARBA00022840"/>
    </source>
</evidence>
<dbReference type="CDD" id="cd18808">
    <property type="entry name" value="SF1_C_Upf1"/>
    <property type="match status" value="1"/>
</dbReference>
<dbReference type="PANTHER" id="PTHR43788">
    <property type="entry name" value="DNA2/NAM7 HELICASE FAMILY MEMBER"/>
    <property type="match status" value="1"/>
</dbReference>
<dbReference type="SMART" id="SM00382">
    <property type="entry name" value="AAA"/>
    <property type="match status" value="1"/>
</dbReference>
<evidence type="ECO:0000256" key="4">
    <source>
        <dbReference type="ARBA" id="ARBA00022806"/>
    </source>
</evidence>
<dbReference type="GO" id="GO:0005524">
    <property type="term" value="F:ATP binding"/>
    <property type="evidence" value="ECO:0007669"/>
    <property type="project" value="UniProtKB-KW"/>
</dbReference>
<keyword evidence="5" id="KW-0067">ATP-binding</keyword>
<comment type="similarity">
    <text evidence="1">Belongs to the DNA2/NAM7 helicase family.</text>
</comment>
<evidence type="ECO:0000256" key="2">
    <source>
        <dbReference type="ARBA" id="ARBA00022741"/>
    </source>
</evidence>
<name>A0A1N6EPB3_9BACT</name>
<dbReference type="InterPro" id="IPR047187">
    <property type="entry name" value="SF1_C_Upf1"/>
</dbReference>
<dbReference type="STRING" id="226505.SAMN05444394_2355"/>
<keyword evidence="2" id="KW-0547">Nucleotide-binding</keyword>
<dbReference type="Pfam" id="PF13087">
    <property type="entry name" value="AAA_12"/>
    <property type="match status" value="1"/>
</dbReference>
<dbReference type="PANTHER" id="PTHR43788:SF8">
    <property type="entry name" value="DNA-BINDING PROTEIN SMUBP-2"/>
    <property type="match status" value="1"/>
</dbReference>
<dbReference type="Gene3D" id="2.40.30.270">
    <property type="match status" value="1"/>
</dbReference>
<dbReference type="Gene3D" id="3.40.50.300">
    <property type="entry name" value="P-loop containing nucleotide triphosphate hydrolases"/>
    <property type="match status" value="2"/>
</dbReference>
<reference evidence="8" key="1">
    <citation type="submission" date="2016-11" db="EMBL/GenBank/DDBJ databases">
        <authorList>
            <person name="Varghese N."/>
            <person name="Submissions S."/>
        </authorList>
    </citation>
    <scope>NUCLEOTIDE SEQUENCE [LARGE SCALE GENOMIC DNA]</scope>
    <source>
        <strain evidence="8">DSM 15292</strain>
    </source>
</reference>
<evidence type="ECO:0000313" key="8">
    <source>
        <dbReference type="Proteomes" id="UP000185221"/>
    </source>
</evidence>
<dbReference type="Pfam" id="PF13086">
    <property type="entry name" value="AAA_11"/>
    <property type="match status" value="1"/>
</dbReference>
<dbReference type="OrthoDB" id="9757917at2"/>
<gene>
    <name evidence="7" type="ORF">SAMN05444394_2355</name>
</gene>
<organism evidence="7 8">
    <name type="scientific">Algoriphagus halophilus</name>
    <dbReference type="NCBI Taxonomy" id="226505"/>
    <lineage>
        <taxon>Bacteria</taxon>
        <taxon>Pseudomonadati</taxon>
        <taxon>Bacteroidota</taxon>
        <taxon>Cytophagia</taxon>
        <taxon>Cytophagales</taxon>
        <taxon>Cyclobacteriaceae</taxon>
        <taxon>Algoriphagus</taxon>
    </lineage>
</organism>
<evidence type="ECO:0000256" key="3">
    <source>
        <dbReference type="ARBA" id="ARBA00022801"/>
    </source>
</evidence>
<accession>A0A1N6EPB3</accession>
<dbReference type="InterPro" id="IPR027417">
    <property type="entry name" value="P-loop_NTPase"/>
</dbReference>
<proteinExistence type="inferred from homology"/>
<dbReference type="InterPro" id="IPR041677">
    <property type="entry name" value="DNA2/NAM7_AAA_11"/>
</dbReference>
<keyword evidence="4 7" id="KW-0347">Helicase</keyword>